<comment type="similarity">
    <text evidence="1">Belongs to the peptidase C2 family.</text>
</comment>
<keyword evidence="3 5" id="KW-0378">Hydrolase</keyword>
<dbReference type="InterPro" id="IPR038765">
    <property type="entry name" value="Papain-like_cys_pep_sf"/>
</dbReference>
<feature type="domain" description="Calpain catalytic" evidence="6">
    <location>
        <begin position="50"/>
        <end position="334"/>
    </location>
</feature>
<feature type="active site" evidence="5">
    <location>
        <position position="82"/>
    </location>
</feature>
<evidence type="ECO:0000256" key="2">
    <source>
        <dbReference type="ARBA" id="ARBA00022670"/>
    </source>
</evidence>
<organism evidence="7 8">
    <name type="scientific">Tritrichomonas musculus</name>
    <dbReference type="NCBI Taxonomy" id="1915356"/>
    <lineage>
        <taxon>Eukaryota</taxon>
        <taxon>Metamonada</taxon>
        <taxon>Parabasalia</taxon>
        <taxon>Tritrichomonadida</taxon>
        <taxon>Tritrichomonadidae</taxon>
        <taxon>Tritrichomonas</taxon>
    </lineage>
</organism>
<dbReference type="SMART" id="SM00230">
    <property type="entry name" value="CysPc"/>
    <property type="match status" value="1"/>
</dbReference>
<dbReference type="Gene3D" id="3.90.70.10">
    <property type="entry name" value="Cysteine proteinases"/>
    <property type="match status" value="1"/>
</dbReference>
<reference evidence="7 8" key="1">
    <citation type="submission" date="2024-04" db="EMBL/GenBank/DDBJ databases">
        <title>Tritrichomonas musculus Genome.</title>
        <authorList>
            <person name="Alves-Ferreira E."/>
            <person name="Grigg M."/>
            <person name="Lorenzi H."/>
            <person name="Galac M."/>
        </authorList>
    </citation>
    <scope>NUCLEOTIDE SEQUENCE [LARGE SCALE GENOMIC DNA]</scope>
    <source>
        <strain evidence="7 8">EAF2021</strain>
    </source>
</reference>
<evidence type="ECO:0000256" key="1">
    <source>
        <dbReference type="ARBA" id="ARBA00007623"/>
    </source>
</evidence>
<dbReference type="PANTHER" id="PTHR10183">
    <property type="entry name" value="CALPAIN"/>
    <property type="match status" value="1"/>
</dbReference>
<keyword evidence="2 5" id="KW-0645">Protease</keyword>
<dbReference type="Pfam" id="PF00648">
    <property type="entry name" value="Peptidase_C2"/>
    <property type="match status" value="1"/>
</dbReference>
<sequence>MIKKFEDFEKEANLYKQILINYRDKGDSFCDPKFNPLANIPESDIIPTGLGWMRIDDIYPAPLFQQDLISPNAIQQSELNNCALISALVQLSRQPFLVPYLFDHQADSILGEEKDSINIKCGAVVIYFHAFGRKTPVLIDTLIPTIRPNSKRPRFVDLTDETKSPWFLLVEKAYAKLHGSYSATIGGNFVQTIYSLYGYYSARNKDMNDIKKSSKRKPFEYLLKYQKEKAIMSVSAGVCADGPVTLKDLEEKGLFPLHSYLVIQLKQYEGKNFIQLQNPWHESKWSGDWSRASNLWTPKMKNDFNLSEIDDGTFWMIESDFFHYFSIIEICKIPKTSWKKRHLKYTIKASSQKRKLSEYPRFCYQMTDDSPDDEIYIHLIAERRHSYLDDNGKINPHPPNFCIPIHLPGMTLHFESAAKVISVYKNVKKRENPYEFIVYHSDACPYDEDVYITVYSEYNFKLFHKETPEILIPEDTRDDPFDNFGTLDKCSLMSFNNEQSDKNIQNYSNEIKVKSRCCLLI</sequence>
<feature type="active site" evidence="5">
    <location>
        <position position="278"/>
    </location>
</feature>
<name>A0ABR2HXK4_9EUKA</name>
<accession>A0ABR2HXK4</accession>
<evidence type="ECO:0000259" key="6">
    <source>
        <dbReference type="PROSITE" id="PS50203"/>
    </source>
</evidence>
<keyword evidence="4 5" id="KW-0788">Thiol protease</keyword>
<evidence type="ECO:0000256" key="3">
    <source>
        <dbReference type="ARBA" id="ARBA00022801"/>
    </source>
</evidence>
<evidence type="ECO:0000256" key="4">
    <source>
        <dbReference type="ARBA" id="ARBA00022807"/>
    </source>
</evidence>
<dbReference type="Proteomes" id="UP001470230">
    <property type="component" value="Unassembled WGS sequence"/>
</dbReference>
<proteinExistence type="inferred from homology"/>
<dbReference type="SUPFAM" id="SSF54001">
    <property type="entry name" value="Cysteine proteinases"/>
    <property type="match status" value="1"/>
</dbReference>
<feature type="active site" evidence="5">
    <location>
        <position position="258"/>
    </location>
</feature>
<dbReference type="InterPro" id="IPR001300">
    <property type="entry name" value="Peptidase_C2_calpain_cat"/>
</dbReference>
<protein>
    <recommendedName>
        <fullName evidence="6">Calpain catalytic domain-containing protein</fullName>
    </recommendedName>
</protein>
<comment type="caution">
    <text evidence="7">The sequence shown here is derived from an EMBL/GenBank/DDBJ whole genome shotgun (WGS) entry which is preliminary data.</text>
</comment>
<dbReference type="InterPro" id="IPR022684">
    <property type="entry name" value="Calpain_cysteine_protease"/>
</dbReference>
<dbReference type="PRINTS" id="PR00704">
    <property type="entry name" value="CALPAIN"/>
</dbReference>
<keyword evidence="8" id="KW-1185">Reference proteome</keyword>
<evidence type="ECO:0000313" key="7">
    <source>
        <dbReference type="EMBL" id="KAK8854362.1"/>
    </source>
</evidence>
<gene>
    <name evidence="7" type="ORF">M9Y10_016922</name>
</gene>
<evidence type="ECO:0000313" key="8">
    <source>
        <dbReference type="Proteomes" id="UP001470230"/>
    </source>
</evidence>
<dbReference type="EMBL" id="JAPFFF010000021">
    <property type="protein sequence ID" value="KAK8854362.1"/>
    <property type="molecule type" value="Genomic_DNA"/>
</dbReference>
<dbReference type="PROSITE" id="PS50203">
    <property type="entry name" value="CALPAIN_CAT"/>
    <property type="match status" value="1"/>
</dbReference>
<dbReference type="PANTHER" id="PTHR10183:SF379">
    <property type="entry name" value="CALPAIN-5"/>
    <property type="match status" value="1"/>
</dbReference>
<evidence type="ECO:0000256" key="5">
    <source>
        <dbReference type="PROSITE-ProRule" id="PRU00239"/>
    </source>
</evidence>